<evidence type="ECO:0000313" key="2">
    <source>
        <dbReference type="Proteomes" id="UP000501449"/>
    </source>
</evidence>
<feature type="non-terminal residue" evidence="1">
    <location>
        <position position="597"/>
    </location>
</feature>
<keyword evidence="2" id="KW-1185">Reference proteome</keyword>
<dbReference type="RefSeq" id="YP_010839654.1">
    <property type="nucleotide sequence ID" value="NC_078011.1"/>
</dbReference>
<dbReference type="EMBL" id="MF511051">
    <property type="protein sequence ID" value="ATE86721.1"/>
    <property type="molecule type" value="Genomic_RNA"/>
</dbReference>
<accession>A0A291B0C2</accession>
<name>A0A291B0C2_9REOV</name>
<reference evidence="1 2" key="1">
    <citation type="journal article" date="2017" name="Virol. J.">
        <title>A novel Coltivirus-related virus isolated from free-tailed bats from Cote d'Ivoire is able to infect human cells in vitro.</title>
        <authorList>
            <person name="Weiss S."/>
            <person name="Dabrowski P.W."/>
            <person name="Kurth A."/>
            <person name="Leendertz S.A.J."/>
            <person name="Leendertz F.H."/>
        </authorList>
    </citation>
    <scope>NUCLEOTIDE SEQUENCE [LARGE SCALE GENOMIC DNA]</scope>
</reference>
<protein>
    <submittedName>
        <fullName evidence="1">Uncharacterized protein</fullName>
    </submittedName>
</protein>
<feature type="non-terminal residue" evidence="1">
    <location>
        <position position="1"/>
    </location>
</feature>
<proteinExistence type="predicted"/>
<dbReference type="GeneID" id="80559051"/>
<organism evidence="1 2">
    <name type="scientific">Tai Forest reovirus</name>
    <dbReference type="NCBI Taxonomy" id="2039230"/>
    <lineage>
        <taxon>Viruses</taxon>
        <taxon>Riboviria</taxon>
        <taxon>Orthornavirae</taxon>
        <taxon>Duplornaviricota</taxon>
        <taxon>Resentoviricetes</taxon>
        <taxon>Reovirales</taxon>
        <taxon>Spinareoviridae</taxon>
        <taxon>Coltivirus</taxon>
        <taxon>Coltivirus taiense</taxon>
        <taxon>Tai Forest coltivirus</taxon>
    </lineage>
</organism>
<dbReference type="Proteomes" id="UP000501449">
    <property type="component" value="Genome"/>
</dbReference>
<sequence length="597" mass="66398">TTTVNSFKPTYISISGSNNSIDAKALEKIDQTSKIDAALQLPVGANPSYGEFATSKDLRKFIGLREFGEDGEEIFDDMMAGLVGGAEGVAGSICSTLDVYEKVRKTANWLGAQYSRGWRQNHDAHDEIENRIERMVPAMKSMFMGTFDARCAKSGGDLANISRNEWTGVVPKELSGKADGDVRASESQVPYELFLEVPRERGRVAPYDDLIERWRDEKFILDDEDADVWDGGIVDQMAAYICFGLEFFFVVTPTDVNHDLIHRILITSRQWQPMVDSVLRDAAELQKSGEIGFGERYLGNTFEHEKDELVALYIRYGMGDITGEEFVEGMNGLDVVFITIERWRGFLKHMHFVSNWLLSAVEMSVSQDVRARGSLVVQEFRDPVRMAAFILNVGFGLSHLEPGMEAGIDERRAVDRGRLRMAVHQAASEFELKVEDLMLRLLSEGDDLEHAEFLRGLKEKATKLKEMAVGSLRTAASEKMGQVEKIMTGWVKQKASTVKQALANGIAGVFEDSKEDAEAKADVYGSMVQGRHVLALPPAEHVDAIVAYVPKDAQACALDHIDRVGHEVGMEAKVIGEVKQPPVVENHIVSEMVQRTP</sequence>
<dbReference type="KEGG" id="vg:80559051"/>
<evidence type="ECO:0000313" key="1">
    <source>
        <dbReference type="EMBL" id="ATE86721.1"/>
    </source>
</evidence>